<organism evidence="1 2">
    <name type="scientific">Massilia niabensis</name>
    <dbReference type="NCBI Taxonomy" id="544910"/>
    <lineage>
        <taxon>Bacteria</taxon>
        <taxon>Pseudomonadati</taxon>
        <taxon>Pseudomonadota</taxon>
        <taxon>Betaproteobacteria</taxon>
        <taxon>Burkholderiales</taxon>
        <taxon>Oxalobacteraceae</taxon>
        <taxon>Telluria group</taxon>
        <taxon>Massilia</taxon>
    </lineage>
</organism>
<dbReference type="Pfam" id="PF05488">
    <property type="entry name" value="PAAR_motif"/>
    <property type="match status" value="1"/>
</dbReference>
<evidence type="ECO:0000313" key="1">
    <source>
        <dbReference type="EMBL" id="MFC5463018.1"/>
    </source>
</evidence>
<dbReference type="RefSeq" id="WP_379786501.1">
    <property type="nucleotide sequence ID" value="NZ_JBHSMU010000019.1"/>
</dbReference>
<protein>
    <submittedName>
        <fullName evidence="1">PAAR domain-containing protein</fullName>
    </submittedName>
</protein>
<accession>A0ABW0LAX3</accession>
<reference evidence="2" key="1">
    <citation type="journal article" date="2019" name="Int. J. Syst. Evol. Microbiol.">
        <title>The Global Catalogue of Microorganisms (GCM) 10K type strain sequencing project: providing services to taxonomists for standard genome sequencing and annotation.</title>
        <authorList>
            <consortium name="The Broad Institute Genomics Platform"/>
            <consortium name="The Broad Institute Genome Sequencing Center for Infectious Disease"/>
            <person name="Wu L."/>
            <person name="Ma J."/>
        </authorList>
    </citation>
    <scope>NUCLEOTIDE SEQUENCE [LARGE SCALE GENOMIC DNA]</scope>
    <source>
        <strain evidence="2">KACC 12649</strain>
    </source>
</reference>
<dbReference type="EMBL" id="JBHSMU010000019">
    <property type="protein sequence ID" value="MFC5463018.1"/>
    <property type="molecule type" value="Genomic_DNA"/>
</dbReference>
<proteinExistence type="predicted"/>
<gene>
    <name evidence="1" type="ORF">ACFPN5_24690</name>
</gene>
<comment type="caution">
    <text evidence="1">The sequence shown here is derived from an EMBL/GenBank/DDBJ whole genome shotgun (WGS) entry which is preliminary data.</text>
</comment>
<dbReference type="Proteomes" id="UP001596050">
    <property type="component" value="Unassembled WGS sequence"/>
</dbReference>
<sequence length="111" mass="11583">MLKRYLITVGATTTAGGKVTSGCAFMSIGDAPVALEGDTLWCPACLSEGVIALDGPRLSSTFEGREEALGDDLCMCKCSPPPRLVAAQGFEWQEIDSDWHAEQSAATASAA</sequence>
<evidence type="ECO:0000313" key="2">
    <source>
        <dbReference type="Proteomes" id="UP001596050"/>
    </source>
</evidence>
<dbReference type="CDD" id="cd14744">
    <property type="entry name" value="PAAR_CT_2"/>
    <property type="match status" value="1"/>
</dbReference>
<dbReference type="InterPro" id="IPR008727">
    <property type="entry name" value="PAAR_motif"/>
</dbReference>
<name>A0ABW0LAX3_9BURK</name>
<keyword evidence="2" id="KW-1185">Reference proteome</keyword>